<organism evidence="2 3">
    <name type="scientific">Anthostomella pinea</name>
    <dbReference type="NCBI Taxonomy" id="933095"/>
    <lineage>
        <taxon>Eukaryota</taxon>
        <taxon>Fungi</taxon>
        <taxon>Dikarya</taxon>
        <taxon>Ascomycota</taxon>
        <taxon>Pezizomycotina</taxon>
        <taxon>Sordariomycetes</taxon>
        <taxon>Xylariomycetidae</taxon>
        <taxon>Xylariales</taxon>
        <taxon>Xylariaceae</taxon>
        <taxon>Anthostomella</taxon>
    </lineage>
</organism>
<keyword evidence="1" id="KW-0812">Transmembrane</keyword>
<feature type="transmembrane region" description="Helical" evidence="1">
    <location>
        <begin position="82"/>
        <end position="101"/>
    </location>
</feature>
<keyword evidence="1" id="KW-1133">Transmembrane helix</keyword>
<feature type="transmembrane region" description="Helical" evidence="1">
    <location>
        <begin position="48"/>
        <end position="70"/>
    </location>
</feature>
<reference evidence="2" key="1">
    <citation type="submission" date="2023-10" db="EMBL/GenBank/DDBJ databases">
        <authorList>
            <person name="Hackl T."/>
        </authorList>
    </citation>
    <scope>NUCLEOTIDE SEQUENCE</scope>
</reference>
<gene>
    <name evidence="2" type="ORF">KHLLAP_LOCUS6561</name>
</gene>
<evidence type="ECO:0000256" key="1">
    <source>
        <dbReference type="SAM" id="Phobius"/>
    </source>
</evidence>
<comment type="caution">
    <text evidence="2">The sequence shown here is derived from an EMBL/GenBank/DDBJ whole genome shotgun (WGS) entry which is preliminary data.</text>
</comment>
<keyword evidence="1" id="KW-0472">Membrane</keyword>
<evidence type="ECO:0000313" key="3">
    <source>
        <dbReference type="Proteomes" id="UP001295740"/>
    </source>
</evidence>
<feature type="transmembrane region" description="Helical" evidence="1">
    <location>
        <begin position="107"/>
        <end position="124"/>
    </location>
</feature>
<dbReference type="Proteomes" id="UP001295740">
    <property type="component" value="Unassembled WGS sequence"/>
</dbReference>
<evidence type="ECO:0000313" key="2">
    <source>
        <dbReference type="EMBL" id="CAJ2506093.1"/>
    </source>
</evidence>
<dbReference type="EMBL" id="CAUWAG010000008">
    <property type="protein sequence ID" value="CAJ2506093.1"/>
    <property type="molecule type" value="Genomic_DNA"/>
</dbReference>
<proteinExistence type="predicted"/>
<accession>A0AAI8YIQ6</accession>
<sequence>MAPDTQKREILSFAAYLLVSSGVLLYTLQGLYSDLYSPMIRASHHHVIFAALNVAALHTALLASVPCCIVVDRMKPRRSLPFLGGSVASLAYFVPVASRGFPDGKDIVIAALPFLVGFVLECMTGRLHVIANRLDGVLPYVLKTQDAGRDSTIADYPAARLSGEHVVRHCCYEARFRRYRNWSVVSKS</sequence>
<keyword evidence="3" id="KW-1185">Reference proteome</keyword>
<dbReference type="AlphaFoldDB" id="A0AAI8YIQ6"/>
<name>A0AAI8YIQ6_9PEZI</name>
<protein>
    <submittedName>
        <fullName evidence="2">Uu.00g002230.m01.CDS01</fullName>
    </submittedName>
</protein>
<feature type="transmembrane region" description="Helical" evidence="1">
    <location>
        <begin position="10"/>
        <end position="28"/>
    </location>
</feature>